<organism evidence="1 2">
    <name type="scientific">Decorospora gaudefroyi</name>
    <dbReference type="NCBI Taxonomy" id="184978"/>
    <lineage>
        <taxon>Eukaryota</taxon>
        <taxon>Fungi</taxon>
        <taxon>Dikarya</taxon>
        <taxon>Ascomycota</taxon>
        <taxon>Pezizomycotina</taxon>
        <taxon>Dothideomycetes</taxon>
        <taxon>Pleosporomycetidae</taxon>
        <taxon>Pleosporales</taxon>
        <taxon>Pleosporineae</taxon>
        <taxon>Pleosporaceae</taxon>
        <taxon>Decorospora</taxon>
    </lineage>
</organism>
<protein>
    <submittedName>
        <fullName evidence="1">Uncharacterized protein</fullName>
    </submittedName>
</protein>
<accession>A0A6A5KK61</accession>
<dbReference type="AlphaFoldDB" id="A0A6A5KK61"/>
<reference evidence="1" key="1">
    <citation type="submission" date="2020-01" db="EMBL/GenBank/DDBJ databases">
        <authorList>
            <consortium name="DOE Joint Genome Institute"/>
            <person name="Haridas S."/>
            <person name="Albert R."/>
            <person name="Binder M."/>
            <person name="Bloem J."/>
            <person name="Labutti K."/>
            <person name="Salamov A."/>
            <person name="Andreopoulos B."/>
            <person name="Baker S.E."/>
            <person name="Barry K."/>
            <person name="Bills G."/>
            <person name="Bluhm B.H."/>
            <person name="Cannon C."/>
            <person name="Castanera R."/>
            <person name="Culley D.E."/>
            <person name="Daum C."/>
            <person name="Ezra D."/>
            <person name="Gonzalez J.B."/>
            <person name="Henrissat B."/>
            <person name="Kuo A."/>
            <person name="Liang C."/>
            <person name="Lipzen A."/>
            <person name="Lutzoni F."/>
            <person name="Magnuson J."/>
            <person name="Mondo S."/>
            <person name="Nolan M."/>
            <person name="Ohm R."/>
            <person name="Pangilinan J."/>
            <person name="Park H.-J."/>
            <person name="Ramirez L."/>
            <person name="Alfaro M."/>
            <person name="Sun H."/>
            <person name="Tritt A."/>
            <person name="Yoshinaga Y."/>
            <person name="Zwiers L.-H."/>
            <person name="Turgeon B.G."/>
            <person name="Goodwin S.B."/>
            <person name="Spatafora J.W."/>
            <person name="Crous P.W."/>
            <person name="Grigoriev I.V."/>
        </authorList>
    </citation>
    <scope>NUCLEOTIDE SEQUENCE</scope>
    <source>
        <strain evidence="1">P77</strain>
    </source>
</reference>
<dbReference type="Proteomes" id="UP000800040">
    <property type="component" value="Unassembled WGS sequence"/>
</dbReference>
<evidence type="ECO:0000313" key="1">
    <source>
        <dbReference type="EMBL" id="KAF1836490.1"/>
    </source>
</evidence>
<keyword evidence="2" id="KW-1185">Reference proteome</keyword>
<sequence length="58" mass="6367">MMTRGLDTACGREKRTCWRLWSCVRVGRLGCYSFVRCRGRGVCGCGECGCGRSIMAGP</sequence>
<gene>
    <name evidence="1" type="ORF">BDW02DRAFT_224574</name>
</gene>
<name>A0A6A5KK61_9PLEO</name>
<evidence type="ECO:0000313" key="2">
    <source>
        <dbReference type="Proteomes" id="UP000800040"/>
    </source>
</evidence>
<dbReference type="EMBL" id="ML975272">
    <property type="protein sequence ID" value="KAF1836490.1"/>
    <property type="molecule type" value="Genomic_DNA"/>
</dbReference>
<proteinExistence type="predicted"/>